<dbReference type="EMBL" id="AJWY01005165">
    <property type="protein sequence ID" value="EKC70381.1"/>
    <property type="molecule type" value="Genomic_DNA"/>
</dbReference>
<name>K1UFU4_9ZZZZ</name>
<proteinExistence type="predicted"/>
<reference evidence="1" key="1">
    <citation type="journal article" date="2013" name="Environ. Microbiol.">
        <title>Microbiota from the distal guts of lean and obese adolescents exhibit partial functional redundancy besides clear differences in community structure.</title>
        <authorList>
            <person name="Ferrer M."/>
            <person name="Ruiz A."/>
            <person name="Lanza F."/>
            <person name="Haange S.B."/>
            <person name="Oberbach A."/>
            <person name="Till H."/>
            <person name="Bargiela R."/>
            <person name="Campoy C."/>
            <person name="Segura M.T."/>
            <person name="Richter M."/>
            <person name="von Bergen M."/>
            <person name="Seifert J."/>
            <person name="Suarez A."/>
        </authorList>
    </citation>
    <scope>NUCLEOTIDE SEQUENCE</scope>
</reference>
<dbReference type="AlphaFoldDB" id="K1UFU4"/>
<accession>K1UFU4</accession>
<organism evidence="1">
    <name type="scientific">human gut metagenome</name>
    <dbReference type="NCBI Taxonomy" id="408170"/>
    <lineage>
        <taxon>unclassified sequences</taxon>
        <taxon>metagenomes</taxon>
        <taxon>organismal metagenomes</taxon>
    </lineage>
</organism>
<protein>
    <submittedName>
        <fullName evidence="1">Uncharacterized protein</fullName>
    </submittedName>
</protein>
<comment type="caution">
    <text evidence="1">The sequence shown here is derived from an EMBL/GenBank/DDBJ whole genome shotgun (WGS) entry which is preliminary data.</text>
</comment>
<gene>
    <name evidence="1" type="ORF">LEA_07812</name>
</gene>
<sequence length="27" mass="2659">MSAGILTVCLTVGMLAGTFTSGTAEQV</sequence>
<evidence type="ECO:0000313" key="1">
    <source>
        <dbReference type="EMBL" id="EKC70381.1"/>
    </source>
</evidence>
<feature type="non-terminal residue" evidence="1">
    <location>
        <position position="27"/>
    </location>
</feature>